<organism evidence="2">
    <name type="scientific">uncultured Acidimicrobiales bacterium</name>
    <dbReference type="NCBI Taxonomy" id="310071"/>
    <lineage>
        <taxon>Bacteria</taxon>
        <taxon>Bacillati</taxon>
        <taxon>Actinomycetota</taxon>
        <taxon>Acidimicrobiia</taxon>
        <taxon>Acidimicrobiales</taxon>
        <taxon>environmental samples</taxon>
    </lineage>
</organism>
<feature type="compositionally biased region" description="Basic and acidic residues" evidence="1">
    <location>
        <begin position="74"/>
        <end position="85"/>
    </location>
</feature>
<gene>
    <name evidence="2" type="ORF">AVDCRST_MAG20-196</name>
</gene>
<protein>
    <submittedName>
        <fullName evidence="2">Uncharacterized protein</fullName>
    </submittedName>
</protein>
<feature type="compositionally biased region" description="Basic residues" evidence="1">
    <location>
        <begin position="37"/>
        <end position="60"/>
    </location>
</feature>
<sequence>ERRALHPCAVARPRAGSRDGDRARPGAPWPAGGAGARPRRCARGRDRRRPVGRLRHRPRARQLPALGHPHRGRRPDLPRHGDGGRPVRLPGAPRPDHRCRPGGQGHGVGPPPRPRAHAHRGPPRPAVLGDPLRVGLARLPDAEAGPAHPHHASAQRAGGHPAPVRRYQGV</sequence>
<accession>A0A6J4H3N5</accession>
<name>A0A6J4H3N5_9ACTN</name>
<proteinExistence type="predicted"/>
<dbReference type="EMBL" id="CADCSY010000005">
    <property type="protein sequence ID" value="CAA9210549.1"/>
    <property type="molecule type" value="Genomic_DNA"/>
</dbReference>
<feature type="non-terminal residue" evidence="2">
    <location>
        <position position="170"/>
    </location>
</feature>
<feature type="region of interest" description="Disordered" evidence="1">
    <location>
        <begin position="1"/>
        <end position="170"/>
    </location>
</feature>
<feature type="non-terminal residue" evidence="2">
    <location>
        <position position="1"/>
    </location>
</feature>
<reference evidence="2" key="1">
    <citation type="submission" date="2020-02" db="EMBL/GenBank/DDBJ databases">
        <authorList>
            <person name="Meier V. D."/>
        </authorList>
    </citation>
    <scope>NUCLEOTIDE SEQUENCE</scope>
    <source>
        <strain evidence="2">AVDCRST_MAG20</strain>
    </source>
</reference>
<evidence type="ECO:0000313" key="2">
    <source>
        <dbReference type="EMBL" id="CAA9210549.1"/>
    </source>
</evidence>
<evidence type="ECO:0000256" key="1">
    <source>
        <dbReference type="SAM" id="MobiDB-lite"/>
    </source>
</evidence>
<dbReference type="AlphaFoldDB" id="A0A6J4H3N5"/>